<feature type="transmembrane region" description="Helical" evidence="2">
    <location>
        <begin position="101"/>
        <end position="119"/>
    </location>
</feature>
<keyword evidence="2" id="KW-0472">Membrane</keyword>
<keyword evidence="2" id="KW-0812">Transmembrane</keyword>
<dbReference type="GO" id="GO:0009507">
    <property type="term" value="C:chloroplast"/>
    <property type="evidence" value="ECO:0007669"/>
    <property type="project" value="TreeGrafter"/>
</dbReference>
<dbReference type="EMBL" id="JAAGAX010000003">
    <property type="protein sequence ID" value="KAF2318422.1"/>
    <property type="molecule type" value="Genomic_DNA"/>
</dbReference>
<evidence type="ECO:0000313" key="3">
    <source>
        <dbReference type="EMBL" id="KAF2318422.1"/>
    </source>
</evidence>
<reference evidence="3 4" key="1">
    <citation type="journal article" date="2020" name="Mol. Plant">
        <title>The Chromosome-Based Rubber Tree Genome Provides New Insights into Spurge Genome Evolution and Rubber Biosynthesis.</title>
        <authorList>
            <person name="Liu J."/>
            <person name="Shi C."/>
            <person name="Shi C.C."/>
            <person name="Li W."/>
            <person name="Zhang Q.J."/>
            <person name="Zhang Y."/>
            <person name="Li K."/>
            <person name="Lu H.F."/>
            <person name="Shi C."/>
            <person name="Zhu S.T."/>
            <person name="Xiao Z.Y."/>
            <person name="Nan H."/>
            <person name="Yue Y."/>
            <person name="Zhu X.G."/>
            <person name="Wu Y."/>
            <person name="Hong X.N."/>
            <person name="Fan G.Y."/>
            <person name="Tong Y."/>
            <person name="Zhang D."/>
            <person name="Mao C.L."/>
            <person name="Liu Y.L."/>
            <person name="Hao S.J."/>
            <person name="Liu W.Q."/>
            <person name="Lv M.Q."/>
            <person name="Zhang H.B."/>
            <person name="Liu Y."/>
            <person name="Hu-Tang G.R."/>
            <person name="Wang J.P."/>
            <person name="Wang J.H."/>
            <person name="Sun Y.H."/>
            <person name="Ni S.B."/>
            <person name="Chen W.B."/>
            <person name="Zhang X.C."/>
            <person name="Jiao Y.N."/>
            <person name="Eichler E.E."/>
            <person name="Li G.H."/>
            <person name="Liu X."/>
            <person name="Gao L.Z."/>
        </authorList>
    </citation>
    <scope>NUCLEOTIDE SEQUENCE [LARGE SCALE GENOMIC DNA]</scope>
    <source>
        <strain evidence="4">cv. GT1</strain>
        <tissue evidence="3">Leaf</tissue>
    </source>
</reference>
<gene>
    <name evidence="3" type="ORF">GH714_007112</name>
</gene>
<accession>A0A6A6MWX5</accession>
<keyword evidence="2" id="KW-1133">Transmembrane helix</keyword>
<dbReference type="PANTHER" id="PTHR36374:SF1">
    <property type="entry name" value="OS01G0969000 PROTEIN"/>
    <property type="match status" value="1"/>
</dbReference>
<sequence>MAEAEIGEIVTQQDISKEPKNLFSFLPRLEIKLPFFNQDEKKPPQSVVKEEPKIAVGGDGEADNAKQKPNFVRFPNAHPVISPSLDVELEESSGRTHNPVVIWQVYALGGFIILKWVWARWKERKERAKKASSDDDESSDEYQSPPDND</sequence>
<name>A0A6A6MWX5_HEVBR</name>
<protein>
    <submittedName>
        <fullName evidence="3">Uncharacterized protein</fullName>
    </submittedName>
</protein>
<dbReference type="PANTHER" id="PTHR36374">
    <property type="entry name" value="OS01G0969000 PROTEIN"/>
    <property type="match status" value="1"/>
</dbReference>
<comment type="caution">
    <text evidence="3">The sequence shown here is derived from an EMBL/GenBank/DDBJ whole genome shotgun (WGS) entry which is preliminary data.</text>
</comment>
<evidence type="ECO:0000313" key="4">
    <source>
        <dbReference type="Proteomes" id="UP000467840"/>
    </source>
</evidence>
<dbReference type="Proteomes" id="UP000467840">
    <property type="component" value="Chromosome 10"/>
</dbReference>
<evidence type="ECO:0000256" key="2">
    <source>
        <dbReference type="SAM" id="Phobius"/>
    </source>
</evidence>
<organism evidence="3 4">
    <name type="scientific">Hevea brasiliensis</name>
    <name type="common">Para rubber tree</name>
    <name type="synonym">Siphonia brasiliensis</name>
    <dbReference type="NCBI Taxonomy" id="3981"/>
    <lineage>
        <taxon>Eukaryota</taxon>
        <taxon>Viridiplantae</taxon>
        <taxon>Streptophyta</taxon>
        <taxon>Embryophyta</taxon>
        <taxon>Tracheophyta</taxon>
        <taxon>Spermatophyta</taxon>
        <taxon>Magnoliopsida</taxon>
        <taxon>eudicotyledons</taxon>
        <taxon>Gunneridae</taxon>
        <taxon>Pentapetalae</taxon>
        <taxon>rosids</taxon>
        <taxon>fabids</taxon>
        <taxon>Malpighiales</taxon>
        <taxon>Euphorbiaceae</taxon>
        <taxon>Crotonoideae</taxon>
        <taxon>Micrandreae</taxon>
        <taxon>Hevea</taxon>
    </lineage>
</organism>
<proteinExistence type="predicted"/>
<feature type="compositionally biased region" description="Basic and acidic residues" evidence="1">
    <location>
        <begin position="40"/>
        <end position="53"/>
    </location>
</feature>
<feature type="region of interest" description="Disordered" evidence="1">
    <location>
        <begin position="40"/>
        <end position="67"/>
    </location>
</feature>
<evidence type="ECO:0000256" key="1">
    <source>
        <dbReference type="SAM" id="MobiDB-lite"/>
    </source>
</evidence>
<feature type="region of interest" description="Disordered" evidence="1">
    <location>
        <begin position="127"/>
        <end position="149"/>
    </location>
</feature>
<dbReference type="AlphaFoldDB" id="A0A6A6MWX5"/>
<keyword evidence="4" id="KW-1185">Reference proteome</keyword>